<accession>A0A7S0D3K4</accession>
<keyword evidence="1" id="KW-0732">Signal</keyword>
<dbReference type="Gene3D" id="3.40.1000.10">
    <property type="entry name" value="Mog1/PsbP, alpha/beta/alpha sandwich"/>
    <property type="match status" value="1"/>
</dbReference>
<feature type="domain" description="PsbP C-terminal" evidence="2">
    <location>
        <begin position="168"/>
        <end position="261"/>
    </location>
</feature>
<feature type="signal peptide" evidence="1">
    <location>
        <begin position="1"/>
        <end position="20"/>
    </location>
</feature>
<dbReference type="GO" id="GO:0019898">
    <property type="term" value="C:extrinsic component of membrane"/>
    <property type="evidence" value="ECO:0007669"/>
    <property type="project" value="InterPro"/>
</dbReference>
<evidence type="ECO:0000313" key="3">
    <source>
        <dbReference type="EMBL" id="CAD8442239.1"/>
    </source>
</evidence>
<sequence length="263" mass="28646">MRPPSPLTLTLLGTVVFVLAMSTSYVAESQFLRNRAPVQARSSHGCASASRRATGKAFLHAIAGLAVTRGMSGEAGALNLPSLPAMPSMPALPALPVGGQAELKSIGKLQAKDGSWEVMIGEGFEEEGKSLINSLSGNHIEQHKFTSTIKPKFSVLVSEDPLPLDVKIPSLDDVAERSIEIEKAKAYVDDVELLDADSKLINGVDVRYISYRVTTARDEDRYFSKSACKDGKLFTLQVRVRERDYERFENVVKGMLDSFKITA</sequence>
<feature type="chain" id="PRO_5030541686" description="PsbP C-terminal domain-containing protein" evidence="1">
    <location>
        <begin position="21"/>
        <end position="263"/>
    </location>
</feature>
<gene>
    <name evidence="3" type="ORF">LAMO00422_LOCUS6661</name>
</gene>
<dbReference type="EMBL" id="HBEM01009492">
    <property type="protein sequence ID" value="CAD8442239.1"/>
    <property type="molecule type" value="Transcribed_RNA"/>
</dbReference>
<protein>
    <recommendedName>
        <fullName evidence="2">PsbP C-terminal domain-containing protein</fullName>
    </recommendedName>
</protein>
<dbReference type="GO" id="GO:0009523">
    <property type="term" value="C:photosystem II"/>
    <property type="evidence" value="ECO:0007669"/>
    <property type="project" value="InterPro"/>
</dbReference>
<dbReference type="GO" id="GO:0005509">
    <property type="term" value="F:calcium ion binding"/>
    <property type="evidence" value="ECO:0007669"/>
    <property type="project" value="InterPro"/>
</dbReference>
<organism evidence="3">
    <name type="scientific">Amorphochlora amoebiformis</name>
    <dbReference type="NCBI Taxonomy" id="1561963"/>
    <lineage>
        <taxon>Eukaryota</taxon>
        <taxon>Sar</taxon>
        <taxon>Rhizaria</taxon>
        <taxon>Cercozoa</taxon>
        <taxon>Chlorarachniophyceae</taxon>
        <taxon>Amorphochlora</taxon>
    </lineage>
</organism>
<dbReference type="AlphaFoldDB" id="A0A7S0D3K4"/>
<dbReference type="InterPro" id="IPR002683">
    <property type="entry name" value="PsbP_C"/>
</dbReference>
<evidence type="ECO:0000259" key="2">
    <source>
        <dbReference type="Pfam" id="PF01789"/>
    </source>
</evidence>
<name>A0A7S0D3K4_9EUKA</name>
<reference evidence="3" key="1">
    <citation type="submission" date="2021-01" db="EMBL/GenBank/DDBJ databases">
        <authorList>
            <person name="Corre E."/>
            <person name="Pelletier E."/>
            <person name="Niang G."/>
            <person name="Scheremetjew M."/>
            <person name="Finn R."/>
            <person name="Kale V."/>
            <person name="Holt S."/>
            <person name="Cochrane G."/>
            <person name="Meng A."/>
            <person name="Brown T."/>
            <person name="Cohen L."/>
        </authorList>
    </citation>
    <scope>NUCLEOTIDE SEQUENCE</scope>
    <source>
        <strain evidence="3">CCMP2058</strain>
    </source>
</reference>
<dbReference type="SUPFAM" id="SSF55724">
    <property type="entry name" value="Mog1p/PsbP-like"/>
    <property type="match status" value="1"/>
</dbReference>
<evidence type="ECO:0000256" key="1">
    <source>
        <dbReference type="SAM" id="SignalP"/>
    </source>
</evidence>
<proteinExistence type="predicted"/>
<dbReference type="Pfam" id="PF01789">
    <property type="entry name" value="PsbP"/>
    <property type="match status" value="1"/>
</dbReference>
<dbReference type="GO" id="GO:0015979">
    <property type="term" value="P:photosynthesis"/>
    <property type="evidence" value="ECO:0007669"/>
    <property type="project" value="InterPro"/>
</dbReference>
<dbReference type="InterPro" id="IPR016123">
    <property type="entry name" value="Mog1/PsbP_a/b/a-sand"/>
</dbReference>